<proteinExistence type="predicted"/>
<accession>A0A8K0S7L4</accession>
<gene>
    <name evidence="1" type="ORF">BKA59DRAFT_71877</name>
</gene>
<evidence type="ECO:0000313" key="1">
    <source>
        <dbReference type="EMBL" id="KAH7256403.1"/>
    </source>
</evidence>
<organism evidence="1 2">
    <name type="scientific">Fusarium tricinctum</name>
    <dbReference type="NCBI Taxonomy" id="61284"/>
    <lineage>
        <taxon>Eukaryota</taxon>
        <taxon>Fungi</taxon>
        <taxon>Dikarya</taxon>
        <taxon>Ascomycota</taxon>
        <taxon>Pezizomycotina</taxon>
        <taxon>Sordariomycetes</taxon>
        <taxon>Hypocreomycetidae</taxon>
        <taxon>Hypocreales</taxon>
        <taxon>Nectriaceae</taxon>
        <taxon>Fusarium</taxon>
        <taxon>Fusarium tricinctum species complex</taxon>
    </lineage>
</organism>
<evidence type="ECO:0000313" key="2">
    <source>
        <dbReference type="Proteomes" id="UP000813427"/>
    </source>
</evidence>
<protein>
    <submittedName>
        <fullName evidence="1">Uncharacterized protein</fullName>
    </submittedName>
</protein>
<dbReference type="Proteomes" id="UP000813427">
    <property type="component" value="Unassembled WGS sequence"/>
</dbReference>
<reference evidence="1" key="1">
    <citation type="journal article" date="2021" name="Nat. Commun.">
        <title>Genetic determinants of endophytism in the Arabidopsis root mycobiome.</title>
        <authorList>
            <person name="Mesny F."/>
            <person name="Miyauchi S."/>
            <person name="Thiergart T."/>
            <person name="Pickel B."/>
            <person name="Atanasova L."/>
            <person name="Karlsson M."/>
            <person name="Huettel B."/>
            <person name="Barry K.W."/>
            <person name="Haridas S."/>
            <person name="Chen C."/>
            <person name="Bauer D."/>
            <person name="Andreopoulos W."/>
            <person name="Pangilinan J."/>
            <person name="LaButti K."/>
            <person name="Riley R."/>
            <person name="Lipzen A."/>
            <person name="Clum A."/>
            <person name="Drula E."/>
            <person name="Henrissat B."/>
            <person name="Kohler A."/>
            <person name="Grigoriev I.V."/>
            <person name="Martin F.M."/>
            <person name="Hacquard S."/>
        </authorList>
    </citation>
    <scope>NUCLEOTIDE SEQUENCE</scope>
    <source>
        <strain evidence="1">MPI-SDFR-AT-0068</strain>
    </source>
</reference>
<dbReference type="EMBL" id="JAGPXF010000002">
    <property type="protein sequence ID" value="KAH7256403.1"/>
    <property type="molecule type" value="Genomic_DNA"/>
</dbReference>
<dbReference type="AlphaFoldDB" id="A0A8K0S7L4"/>
<name>A0A8K0S7L4_9HYPO</name>
<sequence length="149" mass="16736">MAKAALVTMSYKLSSSSKYVQKPVCQPWIGDAIDISDTQQGPISSAEASYQKTEGPNQNLRQILNSETSENLELRVDKLEDELRPARCGHARLWSQPVPYREQPPRRKVVWIWVCCCCGNGGMKVSVDPCPYCGIPRCPNCGTQRYNTR</sequence>
<comment type="caution">
    <text evidence="1">The sequence shown here is derived from an EMBL/GenBank/DDBJ whole genome shotgun (WGS) entry which is preliminary data.</text>
</comment>
<dbReference type="OrthoDB" id="5100024at2759"/>
<keyword evidence="2" id="KW-1185">Reference proteome</keyword>